<comment type="caution">
    <text evidence="1">The sequence shown here is derived from an EMBL/GenBank/DDBJ whole genome shotgun (WGS) entry which is preliminary data.</text>
</comment>
<proteinExistence type="predicted"/>
<reference evidence="2" key="1">
    <citation type="journal article" date="2019" name="PLoS Negl. Trop. Dis.">
        <title>Revisiting the worldwide diversity of Leptospira species in the environment.</title>
        <authorList>
            <person name="Vincent A.T."/>
            <person name="Schiettekatte O."/>
            <person name="Bourhy P."/>
            <person name="Veyrier F.J."/>
            <person name="Picardeau M."/>
        </authorList>
    </citation>
    <scope>NUCLEOTIDE SEQUENCE [LARGE SCALE GENOMIC DNA]</scope>
    <source>
        <strain evidence="2">201601298</strain>
    </source>
</reference>
<keyword evidence="2" id="KW-1185">Reference proteome</keyword>
<dbReference type="RefSeq" id="WP_135695056.1">
    <property type="nucleotide sequence ID" value="NZ_RQHK01000015.1"/>
</dbReference>
<evidence type="ECO:0000313" key="2">
    <source>
        <dbReference type="Proteomes" id="UP000297940"/>
    </source>
</evidence>
<dbReference type="Gene3D" id="3.40.50.300">
    <property type="entry name" value="P-loop containing nucleotide triphosphate hydrolases"/>
    <property type="match status" value="1"/>
</dbReference>
<gene>
    <name evidence="1" type="ORF">EHR01_12365</name>
</gene>
<evidence type="ECO:0000313" key="1">
    <source>
        <dbReference type="EMBL" id="TGM74289.1"/>
    </source>
</evidence>
<protein>
    <recommendedName>
        <fullName evidence="3">ATP-binding protein</fullName>
    </recommendedName>
</protein>
<sequence>MDNTNIFLNVVDSLSRYRRAEIIDESTSESLIESLYVDPLENDLILKSMMKKNTVLLIGRKGTGKSTIINRFQHEIRKTNDRISLYIDVNALFEQAKKTSFQTNLNSLGLSQRNLERLNLYIAFIEKVITEINAEIKKNIFNNPIINLFSTQGITKNKFDEELENLFKETIKPTFQNITDSQQIASKTKQSSKEDNLVTLDASLELKNPHLKTSIKAGESSEMLKSDEFTSILSRYFNIIKFMNDLKILLSKIPIKDVSICLDDVSEIDKDSLEIFIKFIVAPLNNLSDEYYKFKISLYPGRDYLPGIDRQKVKTFNLDYYELYSLNNSEKVEEQAIAYTERLLEKRFKYYFGEKFNIYSIFHIDKENTPKDLYKLLFQISANVPRILGKILEIALQKTNSLTTKINRKILQESARQHDKNDIEYILKKNESIEYKSYDESFEQFHLAKLLNLIIQKAIENKKHIGKSTSNIFKDFNANTAPSNYLYFPKQLEDIVKTLEFNFYISKFSEQKHRDGDDISVYVLNYGLCIDNNIIFDNGSNRKFRIERIFDFEKLIREWMNGSKKIICENCSAEFNIEEKGILQKYGCLTCKSKLIKIKSVISQIEHKKITESFKIPKNQFDILISLNSKSPQTATLLGSDLDRSYQSISQSTNKNSKLVKHKLIDRTTSKGKTHFRISNSGISFLKTGKI</sequence>
<accession>A0ABY2NZL3</accession>
<evidence type="ECO:0008006" key="3">
    <source>
        <dbReference type="Google" id="ProtNLM"/>
    </source>
</evidence>
<dbReference type="EMBL" id="RQHK01000015">
    <property type="protein sequence ID" value="TGM74289.1"/>
    <property type="molecule type" value="Genomic_DNA"/>
</dbReference>
<name>A0ABY2NZL3_9LEPT</name>
<dbReference type="SUPFAM" id="SSF52540">
    <property type="entry name" value="P-loop containing nucleoside triphosphate hydrolases"/>
    <property type="match status" value="2"/>
</dbReference>
<dbReference type="InterPro" id="IPR027417">
    <property type="entry name" value="P-loop_NTPase"/>
</dbReference>
<dbReference type="Proteomes" id="UP000297940">
    <property type="component" value="Unassembled WGS sequence"/>
</dbReference>
<organism evidence="1 2">
    <name type="scientific">Leptospira mtsangambouensis</name>
    <dbReference type="NCBI Taxonomy" id="2484912"/>
    <lineage>
        <taxon>Bacteria</taxon>
        <taxon>Pseudomonadati</taxon>
        <taxon>Spirochaetota</taxon>
        <taxon>Spirochaetia</taxon>
        <taxon>Leptospirales</taxon>
        <taxon>Leptospiraceae</taxon>
        <taxon>Leptospira</taxon>
    </lineage>
</organism>